<dbReference type="SUPFAM" id="SSF54928">
    <property type="entry name" value="RNA-binding domain, RBD"/>
    <property type="match status" value="1"/>
</dbReference>
<evidence type="ECO:0000256" key="4">
    <source>
        <dbReference type="ARBA" id="ARBA00023187"/>
    </source>
</evidence>
<keyword evidence="5" id="KW-0539">Nucleus</keyword>
<feature type="domain" description="RRM" evidence="6">
    <location>
        <begin position="12"/>
        <end position="68"/>
    </location>
</feature>
<accession>A0A448XBY0</accession>
<evidence type="ECO:0000313" key="7">
    <source>
        <dbReference type="EMBL" id="VEL33051.1"/>
    </source>
</evidence>
<keyword evidence="3" id="KW-0694">RNA-binding</keyword>
<dbReference type="Pfam" id="PF00076">
    <property type="entry name" value="RRM_1"/>
    <property type="match status" value="1"/>
</dbReference>
<dbReference type="OrthoDB" id="20943at2759"/>
<gene>
    <name evidence="7" type="ORF">PXEA_LOCUS26491</name>
</gene>
<keyword evidence="2" id="KW-0507">mRNA processing</keyword>
<comment type="subcellular location">
    <subcellularLocation>
        <location evidence="1">Nucleus</location>
    </subcellularLocation>
</comment>
<dbReference type="PANTHER" id="PTHR13288">
    <property type="entry name" value="SPLICING FACTOR 45 SPF45"/>
    <property type="match status" value="1"/>
</dbReference>
<evidence type="ECO:0000256" key="3">
    <source>
        <dbReference type="ARBA" id="ARBA00022884"/>
    </source>
</evidence>
<dbReference type="PANTHER" id="PTHR13288:SF8">
    <property type="entry name" value="SPLICING FACTOR 45"/>
    <property type="match status" value="1"/>
</dbReference>
<sequence length="85" mass="9778">MASVEEVDPELEEEVQEECSNYGEVLRLLLHLTPQQEVRIFVHFDAIEAVKAACLALNGRFFGGRVVRARPYDNELFQLKQLDED</sequence>
<dbReference type="InterPro" id="IPR012677">
    <property type="entry name" value="Nucleotide-bd_a/b_plait_sf"/>
</dbReference>
<proteinExistence type="predicted"/>
<keyword evidence="4" id="KW-0508">mRNA splicing</keyword>
<protein>
    <recommendedName>
        <fullName evidence="6">RRM domain-containing protein</fullName>
    </recommendedName>
</protein>
<dbReference type="AlphaFoldDB" id="A0A448XBY0"/>
<evidence type="ECO:0000256" key="1">
    <source>
        <dbReference type="ARBA" id="ARBA00004123"/>
    </source>
</evidence>
<dbReference type="InterPro" id="IPR040052">
    <property type="entry name" value="RBM17"/>
</dbReference>
<evidence type="ECO:0000256" key="2">
    <source>
        <dbReference type="ARBA" id="ARBA00022664"/>
    </source>
</evidence>
<evidence type="ECO:0000313" key="8">
    <source>
        <dbReference type="Proteomes" id="UP000784294"/>
    </source>
</evidence>
<dbReference type="GO" id="GO:0045292">
    <property type="term" value="P:mRNA cis splicing, via spliceosome"/>
    <property type="evidence" value="ECO:0007669"/>
    <property type="project" value="InterPro"/>
</dbReference>
<dbReference type="GO" id="GO:0071011">
    <property type="term" value="C:precatalytic spliceosome"/>
    <property type="evidence" value="ECO:0007669"/>
    <property type="project" value="TreeGrafter"/>
</dbReference>
<evidence type="ECO:0000259" key="6">
    <source>
        <dbReference type="Pfam" id="PF00076"/>
    </source>
</evidence>
<keyword evidence="8" id="KW-1185">Reference proteome</keyword>
<reference evidence="7" key="1">
    <citation type="submission" date="2018-11" db="EMBL/GenBank/DDBJ databases">
        <authorList>
            <consortium name="Pathogen Informatics"/>
        </authorList>
    </citation>
    <scope>NUCLEOTIDE SEQUENCE</scope>
</reference>
<dbReference type="GO" id="GO:0003723">
    <property type="term" value="F:RNA binding"/>
    <property type="evidence" value="ECO:0007669"/>
    <property type="project" value="UniProtKB-KW"/>
</dbReference>
<dbReference type="InterPro" id="IPR035979">
    <property type="entry name" value="RBD_domain_sf"/>
</dbReference>
<comment type="caution">
    <text evidence="7">The sequence shown here is derived from an EMBL/GenBank/DDBJ whole genome shotgun (WGS) entry which is preliminary data.</text>
</comment>
<organism evidence="7 8">
    <name type="scientific">Protopolystoma xenopodis</name>
    <dbReference type="NCBI Taxonomy" id="117903"/>
    <lineage>
        <taxon>Eukaryota</taxon>
        <taxon>Metazoa</taxon>
        <taxon>Spiralia</taxon>
        <taxon>Lophotrochozoa</taxon>
        <taxon>Platyhelminthes</taxon>
        <taxon>Monogenea</taxon>
        <taxon>Polyopisthocotylea</taxon>
        <taxon>Polystomatidea</taxon>
        <taxon>Polystomatidae</taxon>
        <taxon>Protopolystoma</taxon>
    </lineage>
</organism>
<dbReference type="Gene3D" id="3.30.70.330">
    <property type="match status" value="1"/>
</dbReference>
<name>A0A448XBY0_9PLAT</name>
<dbReference type="FunFam" id="3.30.70.330:FF:000382">
    <property type="entry name" value="G-patch domain-containing protein"/>
    <property type="match status" value="1"/>
</dbReference>
<dbReference type="EMBL" id="CAAALY010245086">
    <property type="protein sequence ID" value="VEL33051.1"/>
    <property type="molecule type" value="Genomic_DNA"/>
</dbReference>
<dbReference type="Proteomes" id="UP000784294">
    <property type="component" value="Unassembled WGS sequence"/>
</dbReference>
<evidence type="ECO:0000256" key="5">
    <source>
        <dbReference type="ARBA" id="ARBA00023242"/>
    </source>
</evidence>
<dbReference type="InterPro" id="IPR000504">
    <property type="entry name" value="RRM_dom"/>
</dbReference>